<reference evidence="1" key="1">
    <citation type="submission" date="2020-12" db="EMBL/GenBank/DDBJ databases">
        <title>Methylobrevis albus sp. nov., isolated from fresh water lack sediment.</title>
        <authorList>
            <person name="Zou Q."/>
        </authorList>
    </citation>
    <scope>NUCLEOTIDE SEQUENCE</scope>
    <source>
        <strain evidence="1">L22</strain>
    </source>
</reference>
<dbReference type="CDD" id="cd07067">
    <property type="entry name" value="HP_PGM_like"/>
    <property type="match status" value="1"/>
</dbReference>
<name>A0A931HZW5_9HYPH</name>
<dbReference type="InterPro" id="IPR013078">
    <property type="entry name" value="His_Pase_superF_clade-1"/>
</dbReference>
<sequence length="183" mass="20440">MARLLLLRHAKSAWGDPTLRDFDRPLNLRGRASAPLMGRHMADHRLAPDRVLCSSARRTRETFAGILPFFATDISAHFVRRLYETTEAGYLKTIRDLGGAARTLLVIGHNPTIQSFALSMIDRGNPELTEQIREKYPTAGLAVIDVDGDDWSKLVPGTGRIVAFFRPRELELVGGEETEEVDD</sequence>
<dbReference type="Proteomes" id="UP000631694">
    <property type="component" value="Unassembled WGS sequence"/>
</dbReference>
<dbReference type="InterPro" id="IPR029033">
    <property type="entry name" value="His_PPase_superfam"/>
</dbReference>
<dbReference type="AlphaFoldDB" id="A0A931HZW5"/>
<proteinExistence type="predicted"/>
<dbReference type="SMART" id="SM00855">
    <property type="entry name" value="PGAM"/>
    <property type="match status" value="1"/>
</dbReference>
<dbReference type="PANTHER" id="PTHR47623">
    <property type="entry name" value="OS09G0287300 PROTEIN"/>
    <property type="match status" value="1"/>
</dbReference>
<dbReference type="EMBL" id="JADZLT010000040">
    <property type="protein sequence ID" value="MBH0236839.1"/>
    <property type="molecule type" value="Genomic_DNA"/>
</dbReference>
<accession>A0A931HZW5</accession>
<keyword evidence="2" id="KW-1185">Reference proteome</keyword>
<evidence type="ECO:0000313" key="2">
    <source>
        <dbReference type="Proteomes" id="UP000631694"/>
    </source>
</evidence>
<gene>
    <name evidence="1" type="ORF">I5731_03300</name>
</gene>
<dbReference type="Gene3D" id="3.40.50.1240">
    <property type="entry name" value="Phosphoglycerate mutase-like"/>
    <property type="match status" value="1"/>
</dbReference>
<protein>
    <submittedName>
        <fullName evidence="1">Histidine phosphatase family protein</fullName>
    </submittedName>
</protein>
<dbReference type="PANTHER" id="PTHR47623:SF1">
    <property type="entry name" value="OS09G0287300 PROTEIN"/>
    <property type="match status" value="1"/>
</dbReference>
<comment type="caution">
    <text evidence="1">The sequence shown here is derived from an EMBL/GenBank/DDBJ whole genome shotgun (WGS) entry which is preliminary data.</text>
</comment>
<dbReference type="RefSeq" id="WP_197309935.1">
    <property type="nucleotide sequence ID" value="NZ_JADZLT010000040.1"/>
</dbReference>
<organism evidence="1 2">
    <name type="scientific">Methylobrevis albus</name>
    <dbReference type="NCBI Taxonomy" id="2793297"/>
    <lineage>
        <taxon>Bacteria</taxon>
        <taxon>Pseudomonadati</taxon>
        <taxon>Pseudomonadota</taxon>
        <taxon>Alphaproteobacteria</taxon>
        <taxon>Hyphomicrobiales</taxon>
        <taxon>Pleomorphomonadaceae</taxon>
        <taxon>Methylobrevis</taxon>
    </lineage>
</organism>
<dbReference type="Pfam" id="PF00300">
    <property type="entry name" value="His_Phos_1"/>
    <property type="match status" value="1"/>
</dbReference>
<evidence type="ECO:0000313" key="1">
    <source>
        <dbReference type="EMBL" id="MBH0236839.1"/>
    </source>
</evidence>
<dbReference type="SUPFAM" id="SSF53254">
    <property type="entry name" value="Phosphoglycerate mutase-like"/>
    <property type="match status" value="1"/>
</dbReference>